<name>A0A832IT33_FERPE</name>
<dbReference type="GO" id="GO:0005996">
    <property type="term" value="P:monosaccharide metabolic process"/>
    <property type="evidence" value="ECO:0007669"/>
    <property type="project" value="InterPro"/>
</dbReference>
<proteinExistence type="predicted"/>
<organism evidence="3">
    <name type="scientific">Fervidobacterium pennivorans</name>
    <dbReference type="NCBI Taxonomy" id="93466"/>
    <lineage>
        <taxon>Bacteria</taxon>
        <taxon>Thermotogati</taxon>
        <taxon>Thermotogota</taxon>
        <taxon>Thermotogae</taxon>
        <taxon>Thermotogales</taxon>
        <taxon>Fervidobacteriaceae</taxon>
        <taxon>Fervidobacterium</taxon>
    </lineage>
</organism>
<sequence length="483" mass="55548">MRSSMKRKLKVGLVGLIQLNYRGNKQEVYNKSVEGLRKLSQELDFEFYWRKDFVVTKNDAIQALKEMEDQEIDFLLVQSTSFSSGYLIQILAQTKAYLGLWAVPEITTLGPLPLNSFCNMNLNMSIIDRFLPYLGKDAKWFYGFAEDELFKRRFEVTIRALRAIVNVKGSNYALVGGRAPGFDNLFYDPRLLMSKFGVSVDEIEFGDLKKLFFEQSVGKVREIEREIREKYFIADEFAEGFIEKMARLVCAVRELAQKGNYDGLAISCWPRFRSELGMVPCGAYAFLSDEGNTTVCEGDIVSLLSMKILEYISDYPAILMDLSSFDMSDNSIFLWHCGIGSKYYSKGQPILERHFNPGPYVDGKGWLEMAPVASMKFSEMQATIARIGNNLSEYFVMTGEFINDESKPDYFGSRGWLGKLKYFGQEISALDLMNTLLVRKVEHHFPVVKGIWDNEFIEAMNWLELSPVKKVPYKDYYQNYKLI</sequence>
<dbReference type="AlphaFoldDB" id="A0A832IT33"/>
<keyword evidence="1" id="KW-0413">Isomerase</keyword>
<reference evidence="3" key="1">
    <citation type="journal article" date="2020" name="mSystems">
        <title>Genome- and Community-Level Interaction Insights into Carbon Utilization and Element Cycling Functions of Hydrothermarchaeota in Hydrothermal Sediment.</title>
        <authorList>
            <person name="Zhou Z."/>
            <person name="Liu Y."/>
            <person name="Xu W."/>
            <person name="Pan J."/>
            <person name="Luo Z.H."/>
            <person name="Li M."/>
        </authorList>
    </citation>
    <scope>NUCLEOTIDE SEQUENCE [LARGE SCALE GENOMIC DNA]</scope>
    <source>
        <strain evidence="3">SpSt-101</strain>
    </source>
</reference>
<comment type="caution">
    <text evidence="3">The sequence shown here is derived from an EMBL/GenBank/DDBJ whole genome shotgun (WGS) entry which is preliminary data.</text>
</comment>
<dbReference type="GO" id="GO:0016861">
    <property type="term" value="F:intramolecular oxidoreductase activity, interconverting aldoses and ketoses"/>
    <property type="evidence" value="ECO:0007669"/>
    <property type="project" value="InterPro"/>
</dbReference>
<gene>
    <name evidence="3" type="ORF">ENL60_01405</name>
</gene>
<dbReference type="SUPFAM" id="SSF53743">
    <property type="entry name" value="FucI/AraA N-terminal and middle domains"/>
    <property type="match status" value="1"/>
</dbReference>
<dbReference type="PANTHER" id="PTHR36120">
    <property type="entry name" value="FUCOSE ISOMERASE"/>
    <property type="match status" value="1"/>
</dbReference>
<evidence type="ECO:0008006" key="4">
    <source>
        <dbReference type="Google" id="ProtNLM"/>
    </source>
</evidence>
<dbReference type="EMBL" id="DRUO01000116">
    <property type="protein sequence ID" value="HHD40139.1"/>
    <property type="molecule type" value="Genomic_DNA"/>
</dbReference>
<protein>
    <recommendedName>
        <fullName evidence="4">Fucose isomerase</fullName>
    </recommendedName>
</protein>
<evidence type="ECO:0000313" key="3">
    <source>
        <dbReference type="EMBL" id="HHD40139.1"/>
    </source>
</evidence>
<accession>A0A832IT33</accession>
<dbReference type="GO" id="GO:0005737">
    <property type="term" value="C:cytoplasm"/>
    <property type="evidence" value="ECO:0007669"/>
    <property type="project" value="InterPro"/>
</dbReference>
<evidence type="ECO:0000256" key="1">
    <source>
        <dbReference type="ARBA" id="ARBA00023235"/>
    </source>
</evidence>
<dbReference type="InterPro" id="IPR009015">
    <property type="entry name" value="Fucose_isomerase_N/cen_sf"/>
</dbReference>
<keyword evidence="2" id="KW-0119">Carbohydrate metabolism</keyword>
<dbReference type="PANTHER" id="PTHR36120:SF1">
    <property type="entry name" value="L-FUCOSE ISOMERASE C-TERMINAL DOMAIN-CONTAINING PROTEIN"/>
    <property type="match status" value="1"/>
</dbReference>
<evidence type="ECO:0000256" key="2">
    <source>
        <dbReference type="ARBA" id="ARBA00023277"/>
    </source>
</evidence>